<evidence type="ECO:0000256" key="5">
    <source>
        <dbReference type="SAM" id="MobiDB-lite"/>
    </source>
</evidence>
<feature type="compositionally biased region" description="Basic and acidic residues" evidence="5">
    <location>
        <begin position="409"/>
        <end position="425"/>
    </location>
</feature>
<reference evidence="7" key="1">
    <citation type="submission" date="2023-04" db="EMBL/GenBank/DDBJ databases">
        <title>Black Yeasts Isolated from many extreme environments.</title>
        <authorList>
            <person name="Coleine C."/>
            <person name="Stajich J.E."/>
            <person name="Selbmann L."/>
        </authorList>
    </citation>
    <scope>NUCLEOTIDE SEQUENCE</scope>
    <source>
        <strain evidence="7">CCFEE 5312</strain>
    </source>
</reference>
<dbReference type="GO" id="GO:0071944">
    <property type="term" value="C:cell periphery"/>
    <property type="evidence" value="ECO:0007669"/>
    <property type="project" value="UniProtKB-ARBA"/>
</dbReference>
<gene>
    <name evidence="7" type="ORF">LTR09_003656</name>
</gene>
<dbReference type="InterPro" id="IPR051694">
    <property type="entry name" value="Immunoregulatory_rcpt-like"/>
</dbReference>
<evidence type="ECO:0000256" key="3">
    <source>
        <dbReference type="ARBA" id="ARBA00022989"/>
    </source>
</evidence>
<feature type="transmembrane region" description="Helical" evidence="6">
    <location>
        <begin position="282"/>
        <end position="303"/>
    </location>
</feature>
<dbReference type="EMBL" id="JAWDJX010000008">
    <property type="protein sequence ID" value="KAK3055735.1"/>
    <property type="molecule type" value="Genomic_DNA"/>
</dbReference>
<proteinExistence type="predicted"/>
<evidence type="ECO:0000256" key="2">
    <source>
        <dbReference type="ARBA" id="ARBA00022692"/>
    </source>
</evidence>
<evidence type="ECO:0000313" key="8">
    <source>
        <dbReference type="Proteomes" id="UP001271007"/>
    </source>
</evidence>
<feature type="region of interest" description="Disordered" evidence="5">
    <location>
        <begin position="252"/>
        <end position="275"/>
    </location>
</feature>
<evidence type="ECO:0000256" key="6">
    <source>
        <dbReference type="SAM" id="Phobius"/>
    </source>
</evidence>
<comment type="subcellular location">
    <subcellularLocation>
        <location evidence="1">Membrane</location>
        <topology evidence="1">Single-pass membrane protein</topology>
    </subcellularLocation>
</comment>
<keyword evidence="8" id="KW-1185">Reference proteome</keyword>
<keyword evidence="3 6" id="KW-1133">Transmembrane helix</keyword>
<dbReference type="AlphaFoldDB" id="A0AAJ0DRX7"/>
<name>A0AAJ0DRX7_9PEZI</name>
<evidence type="ECO:0000256" key="1">
    <source>
        <dbReference type="ARBA" id="ARBA00004167"/>
    </source>
</evidence>
<organism evidence="7 8">
    <name type="scientific">Extremus antarcticus</name>
    <dbReference type="NCBI Taxonomy" id="702011"/>
    <lineage>
        <taxon>Eukaryota</taxon>
        <taxon>Fungi</taxon>
        <taxon>Dikarya</taxon>
        <taxon>Ascomycota</taxon>
        <taxon>Pezizomycotina</taxon>
        <taxon>Dothideomycetes</taxon>
        <taxon>Dothideomycetidae</taxon>
        <taxon>Mycosphaerellales</taxon>
        <taxon>Extremaceae</taxon>
        <taxon>Extremus</taxon>
    </lineage>
</organism>
<feature type="compositionally biased region" description="Basic and acidic residues" evidence="5">
    <location>
        <begin position="378"/>
        <end position="398"/>
    </location>
</feature>
<keyword evidence="4 6" id="KW-0472">Membrane</keyword>
<dbReference type="PANTHER" id="PTHR15549:SF6">
    <property type="entry name" value="MID2 DOMAIN-CONTAINING PROTEIN"/>
    <property type="match status" value="1"/>
</dbReference>
<keyword evidence="2 6" id="KW-0812">Transmembrane</keyword>
<dbReference type="GO" id="GO:0016020">
    <property type="term" value="C:membrane"/>
    <property type="evidence" value="ECO:0007669"/>
    <property type="project" value="UniProtKB-SubCell"/>
</dbReference>
<feature type="compositionally biased region" description="Low complexity" evidence="5">
    <location>
        <begin position="258"/>
        <end position="269"/>
    </location>
</feature>
<dbReference type="Proteomes" id="UP001271007">
    <property type="component" value="Unassembled WGS sequence"/>
</dbReference>
<evidence type="ECO:0000313" key="7">
    <source>
        <dbReference type="EMBL" id="KAK3055735.1"/>
    </source>
</evidence>
<feature type="region of interest" description="Disordered" evidence="5">
    <location>
        <begin position="307"/>
        <end position="425"/>
    </location>
</feature>
<protein>
    <submittedName>
        <fullName evidence="7">Uncharacterized protein</fullName>
    </submittedName>
</protein>
<dbReference type="PANTHER" id="PTHR15549">
    <property type="entry name" value="PAIRED IMMUNOGLOBULIN-LIKE TYPE 2 RECEPTOR"/>
    <property type="match status" value="1"/>
</dbReference>
<accession>A0AAJ0DRX7</accession>
<comment type="caution">
    <text evidence="7">The sequence shown here is derived from an EMBL/GenBank/DDBJ whole genome shotgun (WGS) entry which is preliminary data.</text>
</comment>
<evidence type="ECO:0000256" key="4">
    <source>
        <dbReference type="ARBA" id="ARBA00023136"/>
    </source>
</evidence>
<sequence length="425" mass="45669">MTLAAMPETKLSQAGSLSFNNVTFDHTGADDVVYESYAIRNMTFQGCAGLNKIEATQRPDIRIEPSSAAFVATGNRDLSSIELSSYTMVKTDVVIGHNAPDISVKLLDVANGSLNLGQVTFFQADALQYLSAPALGSGSIVSDSKMVDLKIPNLITIQDTSLEISSNIYLTSIEFDRLVNVTSLNISSNSQLERVSLQDIETIGTLSISGPIKSVSFKDPKGVVIVTQVDIQPDENAQDVCNSIPKLDGNYTCHAPASSSDSQNSSPSDGSGGGGLSSGAKIGIGVGVGLVGLILIIAALFFIMRGRRRKQRSPRSPEVETYSMAKQRSMDRSPARYSKVPAASESVDEPSPEGQRPFLDQHADSWSPPPNRVPTPEGHVETEEQQGPRHEMDARSINDIDLGEDDGEDTRSLQDIERSHGQMKP</sequence>